<sequence length="170" mass="19833">MADNLITLLKEFEGIIGTLLGIVVGTVISYIQNNTGKIKIFLTESKYYFTESNLDGNDRVIYIEKKDGTNSHDFDFASNIEIYNSSNTRKILRNIKLFIETTNGIEYKKLFVENNNFFDVLNVEAKSIVRYHIYAHEDRFAETESIFLNEIIALYIEFENEKGKKQRYKI</sequence>
<evidence type="ECO:0000313" key="3">
    <source>
        <dbReference type="Proteomes" id="UP001597285"/>
    </source>
</evidence>
<name>A0ABW4NNS6_9LACT</name>
<dbReference type="RefSeq" id="WP_058918181.1">
    <property type="nucleotide sequence ID" value="NZ_JBHSQC010000025.1"/>
</dbReference>
<gene>
    <name evidence="2" type="ORF">ACFSBK_07240</name>
</gene>
<keyword evidence="1" id="KW-0812">Transmembrane</keyword>
<evidence type="ECO:0000256" key="1">
    <source>
        <dbReference type="SAM" id="Phobius"/>
    </source>
</evidence>
<proteinExistence type="predicted"/>
<evidence type="ECO:0008006" key="4">
    <source>
        <dbReference type="Google" id="ProtNLM"/>
    </source>
</evidence>
<dbReference type="Proteomes" id="UP001597285">
    <property type="component" value="Unassembled WGS sequence"/>
</dbReference>
<evidence type="ECO:0000313" key="2">
    <source>
        <dbReference type="EMBL" id="MFD1799645.1"/>
    </source>
</evidence>
<organism evidence="2 3">
    <name type="scientific">Carnobacterium antarcticum</name>
    <dbReference type="NCBI Taxonomy" id="2126436"/>
    <lineage>
        <taxon>Bacteria</taxon>
        <taxon>Bacillati</taxon>
        <taxon>Bacillota</taxon>
        <taxon>Bacilli</taxon>
        <taxon>Lactobacillales</taxon>
        <taxon>Carnobacteriaceae</taxon>
        <taxon>Carnobacterium</taxon>
    </lineage>
</organism>
<dbReference type="EMBL" id="JBHUFF010000013">
    <property type="protein sequence ID" value="MFD1799645.1"/>
    <property type="molecule type" value="Genomic_DNA"/>
</dbReference>
<accession>A0ABW4NNS6</accession>
<reference evidence="3" key="1">
    <citation type="journal article" date="2019" name="Int. J. Syst. Evol. Microbiol.">
        <title>The Global Catalogue of Microorganisms (GCM) 10K type strain sequencing project: providing services to taxonomists for standard genome sequencing and annotation.</title>
        <authorList>
            <consortium name="The Broad Institute Genomics Platform"/>
            <consortium name="The Broad Institute Genome Sequencing Center for Infectious Disease"/>
            <person name="Wu L."/>
            <person name="Ma J."/>
        </authorList>
    </citation>
    <scope>NUCLEOTIDE SEQUENCE [LARGE SCALE GENOMIC DNA]</scope>
    <source>
        <strain evidence="3">KCTC 42143</strain>
    </source>
</reference>
<keyword evidence="1" id="KW-1133">Transmembrane helix</keyword>
<feature type="transmembrane region" description="Helical" evidence="1">
    <location>
        <begin position="12"/>
        <end position="31"/>
    </location>
</feature>
<protein>
    <recommendedName>
        <fullName evidence="4">Phage protein</fullName>
    </recommendedName>
</protein>
<keyword evidence="3" id="KW-1185">Reference proteome</keyword>
<comment type="caution">
    <text evidence="2">The sequence shown here is derived from an EMBL/GenBank/DDBJ whole genome shotgun (WGS) entry which is preliminary data.</text>
</comment>
<keyword evidence="1" id="KW-0472">Membrane</keyword>